<evidence type="ECO:0000256" key="1">
    <source>
        <dbReference type="ARBA" id="ARBA00010552"/>
    </source>
</evidence>
<reference evidence="2" key="1">
    <citation type="journal article" date="2014" name="Front. Microbiol.">
        <title>High frequency of phylogenetically diverse reductive dehalogenase-homologous genes in deep subseafloor sedimentary metagenomes.</title>
        <authorList>
            <person name="Kawai M."/>
            <person name="Futagami T."/>
            <person name="Toyoda A."/>
            <person name="Takaki Y."/>
            <person name="Nishi S."/>
            <person name="Hori S."/>
            <person name="Arai W."/>
            <person name="Tsubouchi T."/>
            <person name="Morono Y."/>
            <person name="Uchiyama I."/>
            <person name="Ito T."/>
            <person name="Fujiyama A."/>
            <person name="Inagaki F."/>
            <person name="Takami H."/>
        </authorList>
    </citation>
    <scope>NUCLEOTIDE SEQUENCE</scope>
    <source>
        <strain evidence="2">Expedition CK06-06</strain>
    </source>
</reference>
<proteinExistence type="inferred from homology"/>
<dbReference type="GO" id="GO:0005829">
    <property type="term" value="C:cytosol"/>
    <property type="evidence" value="ECO:0007669"/>
    <property type="project" value="TreeGrafter"/>
</dbReference>
<dbReference type="PANTHER" id="PTHR11803">
    <property type="entry name" value="2-IMINOBUTANOATE/2-IMINOPROPANOATE DEAMINASE RIDA"/>
    <property type="match status" value="1"/>
</dbReference>
<dbReference type="Pfam" id="PF01042">
    <property type="entry name" value="Ribonuc_L-PSP"/>
    <property type="match status" value="1"/>
</dbReference>
<gene>
    <name evidence="2" type="ORF">S03H2_30258</name>
</gene>
<comment type="similarity">
    <text evidence="1">Belongs to the RutC family.</text>
</comment>
<dbReference type="Gene3D" id="3.30.1330.40">
    <property type="entry name" value="RutC-like"/>
    <property type="match status" value="1"/>
</dbReference>
<dbReference type="CDD" id="cd00448">
    <property type="entry name" value="YjgF_YER057c_UK114_family"/>
    <property type="match status" value="1"/>
</dbReference>
<organism evidence="2">
    <name type="scientific">marine sediment metagenome</name>
    <dbReference type="NCBI Taxonomy" id="412755"/>
    <lineage>
        <taxon>unclassified sequences</taxon>
        <taxon>metagenomes</taxon>
        <taxon>ecological metagenomes</taxon>
    </lineage>
</organism>
<dbReference type="InterPro" id="IPR035959">
    <property type="entry name" value="RutC-like_sf"/>
</dbReference>
<name>X1HLV3_9ZZZZ</name>
<dbReference type="EMBL" id="BARU01018298">
    <property type="protein sequence ID" value="GAH54829.1"/>
    <property type="molecule type" value="Genomic_DNA"/>
</dbReference>
<dbReference type="PANTHER" id="PTHR11803:SF58">
    <property type="entry name" value="PROTEIN HMF1-RELATED"/>
    <property type="match status" value="1"/>
</dbReference>
<dbReference type="GO" id="GO:0019239">
    <property type="term" value="F:deaminase activity"/>
    <property type="evidence" value="ECO:0007669"/>
    <property type="project" value="TreeGrafter"/>
</dbReference>
<accession>X1HLV3</accession>
<dbReference type="InterPro" id="IPR006175">
    <property type="entry name" value="YjgF/YER057c/UK114"/>
</dbReference>
<comment type="caution">
    <text evidence="2">The sequence shown here is derived from an EMBL/GenBank/DDBJ whole genome shotgun (WGS) entry which is preliminary data.</text>
</comment>
<dbReference type="AlphaFoldDB" id="X1HLV3"/>
<protein>
    <submittedName>
        <fullName evidence="2">Uncharacterized protein</fullName>
    </submittedName>
</protein>
<sequence length="80" mass="8622">MKEVIKTDKAPAAIGPYSQGYKAGDYIFVSGQGPLAPQTGKVKGDSIEEQTRQTLENIKAILQANGASMKDVVKGYRCFN</sequence>
<dbReference type="SUPFAM" id="SSF55298">
    <property type="entry name" value="YjgF-like"/>
    <property type="match status" value="1"/>
</dbReference>
<evidence type="ECO:0000313" key="2">
    <source>
        <dbReference type="EMBL" id="GAH54829.1"/>
    </source>
</evidence>